<evidence type="ECO:0000256" key="1">
    <source>
        <dbReference type="ARBA" id="ARBA00004571"/>
    </source>
</evidence>
<keyword evidence="7" id="KW-0732">Signal</keyword>
<evidence type="ECO:0000256" key="5">
    <source>
        <dbReference type="ARBA" id="ARBA00022496"/>
    </source>
</evidence>
<evidence type="ECO:0000256" key="15">
    <source>
        <dbReference type="RuleBase" id="RU003357"/>
    </source>
</evidence>
<dbReference type="InterPro" id="IPR039426">
    <property type="entry name" value="TonB-dep_rcpt-like"/>
</dbReference>
<keyword evidence="10 15" id="KW-0798">TonB box</keyword>
<keyword evidence="12" id="KW-0675">Receptor</keyword>
<evidence type="ECO:0000256" key="10">
    <source>
        <dbReference type="ARBA" id="ARBA00023077"/>
    </source>
</evidence>
<dbReference type="AlphaFoldDB" id="A0A1M7ZQK2"/>
<dbReference type="NCBIfam" id="NF010651">
    <property type="entry name" value="PRK14050.1"/>
    <property type="match status" value="1"/>
</dbReference>
<dbReference type="Gene3D" id="2.40.170.20">
    <property type="entry name" value="TonB-dependent receptor, beta-barrel domain"/>
    <property type="match status" value="1"/>
</dbReference>
<comment type="similarity">
    <text evidence="2 14 15">Belongs to the TonB-dependent receptor family.</text>
</comment>
<dbReference type="FunFam" id="2.170.130.10:FF:000001">
    <property type="entry name" value="Catecholate siderophore TonB-dependent receptor"/>
    <property type="match status" value="1"/>
</dbReference>
<dbReference type="InterPro" id="IPR000531">
    <property type="entry name" value="Beta-barrel_TonB"/>
</dbReference>
<evidence type="ECO:0000256" key="6">
    <source>
        <dbReference type="ARBA" id="ARBA00022692"/>
    </source>
</evidence>
<evidence type="ECO:0000256" key="7">
    <source>
        <dbReference type="ARBA" id="ARBA00022729"/>
    </source>
</evidence>
<evidence type="ECO:0000256" key="13">
    <source>
        <dbReference type="ARBA" id="ARBA00023237"/>
    </source>
</evidence>
<dbReference type="EMBL" id="FRXO01000011">
    <property type="protein sequence ID" value="SHO67188.1"/>
    <property type="molecule type" value="Genomic_DNA"/>
</dbReference>
<evidence type="ECO:0000256" key="8">
    <source>
        <dbReference type="ARBA" id="ARBA00023004"/>
    </source>
</evidence>
<dbReference type="GO" id="GO:0009279">
    <property type="term" value="C:cell outer membrane"/>
    <property type="evidence" value="ECO:0007669"/>
    <property type="project" value="UniProtKB-SubCell"/>
</dbReference>
<evidence type="ECO:0000256" key="4">
    <source>
        <dbReference type="ARBA" id="ARBA00022452"/>
    </source>
</evidence>
<feature type="domain" description="TonB-dependent receptor plug" evidence="17">
    <location>
        <begin position="81"/>
        <end position="183"/>
    </location>
</feature>
<evidence type="ECO:0000256" key="2">
    <source>
        <dbReference type="ARBA" id="ARBA00009810"/>
    </source>
</evidence>
<evidence type="ECO:0000313" key="18">
    <source>
        <dbReference type="EMBL" id="SHO67188.1"/>
    </source>
</evidence>
<dbReference type="SUPFAM" id="SSF56935">
    <property type="entry name" value="Porins"/>
    <property type="match status" value="1"/>
</dbReference>
<gene>
    <name evidence="18" type="ORF">SAMN02745172_03861</name>
</gene>
<dbReference type="OrthoDB" id="9760333at2"/>
<dbReference type="RefSeq" id="WP_073631763.1">
    <property type="nucleotide sequence ID" value="NZ_FRXO01000011.1"/>
</dbReference>
<keyword evidence="3 14" id="KW-0813">Transport</keyword>
<keyword evidence="5" id="KW-0410">Iron transport</keyword>
<keyword evidence="4 14" id="KW-1134">Transmembrane beta strand</keyword>
<evidence type="ECO:0000256" key="11">
    <source>
        <dbReference type="ARBA" id="ARBA00023136"/>
    </source>
</evidence>
<keyword evidence="9" id="KW-0406">Ion transport</keyword>
<dbReference type="Gene3D" id="2.170.130.10">
    <property type="entry name" value="TonB-dependent receptor, plug domain"/>
    <property type="match status" value="1"/>
</dbReference>
<dbReference type="InterPro" id="IPR010105">
    <property type="entry name" value="TonB_sidphr_rcpt"/>
</dbReference>
<dbReference type="GO" id="GO:0038023">
    <property type="term" value="F:signaling receptor activity"/>
    <property type="evidence" value="ECO:0007669"/>
    <property type="project" value="InterPro"/>
</dbReference>
<dbReference type="PROSITE" id="PS52016">
    <property type="entry name" value="TONB_DEPENDENT_REC_3"/>
    <property type="match status" value="1"/>
</dbReference>
<evidence type="ECO:0000256" key="12">
    <source>
        <dbReference type="ARBA" id="ARBA00023170"/>
    </source>
</evidence>
<keyword evidence="6 14" id="KW-0812">Transmembrane</keyword>
<evidence type="ECO:0000259" key="17">
    <source>
        <dbReference type="Pfam" id="PF07715"/>
    </source>
</evidence>
<reference evidence="18 19" key="1">
    <citation type="submission" date="2016-12" db="EMBL/GenBank/DDBJ databases">
        <authorList>
            <person name="Song W.-J."/>
            <person name="Kurnit D.M."/>
        </authorList>
    </citation>
    <scope>NUCLEOTIDE SEQUENCE [LARGE SCALE GENOMIC DNA]</scope>
    <source>
        <strain evidence="18 19">DSM 19599</strain>
    </source>
</reference>
<dbReference type="Pfam" id="PF00593">
    <property type="entry name" value="TonB_dep_Rec_b-barrel"/>
    <property type="match status" value="1"/>
</dbReference>
<name>A0A1M7ZQK2_9HYPH</name>
<dbReference type="InterPro" id="IPR012910">
    <property type="entry name" value="Plug_dom"/>
</dbReference>
<protein>
    <submittedName>
        <fullName evidence="18">Iron complex outermembrane recepter protein</fullName>
    </submittedName>
</protein>
<comment type="subcellular location">
    <subcellularLocation>
        <location evidence="1 14">Cell outer membrane</location>
        <topology evidence="1 14">Multi-pass membrane protein</topology>
    </subcellularLocation>
</comment>
<feature type="domain" description="TonB-dependent receptor-like beta-barrel" evidence="16">
    <location>
        <begin position="258"/>
        <end position="705"/>
    </location>
</feature>
<accession>A0A1M7ZQK2</accession>
<organism evidence="18 19">
    <name type="scientific">Pseudoxanthobacter soli DSM 19599</name>
    <dbReference type="NCBI Taxonomy" id="1123029"/>
    <lineage>
        <taxon>Bacteria</taxon>
        <taxon>Pseudomonadati</taxon>
        <taxon>Pseudomonadota</taxon>
        <taxon>Alphaproteobacteria</taxon>
        <taxon>Hyphomicrobiales</taxon>
        <taxon>Segnochrobactraceae</taxon>
        <taxon>Pseudoxanthobacter</taxon>
    </lineage>
</organism>
<dbReference type="GO" id="GO:0015891">
    <property type="term" value="P:siderophore transport"/>
    <property type="evidence" value="ECO:0007669"/>
    <property type="project" value="InterPro"/>
</dbReference>
<evidence type="ECO:0000256" key="14">
    <source>
        <dbReference type="PROSITE-ProRule" id="PRU01360"/>
    </source>
</evidence>
<dbReference type="PANTHER" id="PTHR32552:SF68">
    <property type="entry name" value="FERRICHROME OUTER MEMBRANE TRANSPORTER_PHAGE RECEPTOR"/>
    <property type="match status" value="1"/>
</dbReference>
<dbReference type="InterPro" id="IPR037066">
    <property type="entry name" value="Plug_dom_sf"/>
</dbReference>
<evidence type="ECO:0000313" key="19">
    <source>
        <dbReference type="Proteomes" id="UP000186406"/>
    </source>
</evidence>
<keyword evidence="19" id="KW-1185">Reference proteome</keyword>
<evidence type="ECO:0000256" key="3">
    <source>
        <dbReference type="ARBA" id="ARBA00022448"/>
    </source>
</evidence>
<keyword evidence="8" id="KW-0408">Iron</keyword>
<dbReference type="CDD" id="cd01347">
    <property type="entry name" value="ligand_gated_channel"/>
    <property type="match status" value="1"/>
</dbReference>
<dbReference type="InterPro" id="IPR036942">
    <property type="entry name" value="Beta-barrel_TonB_sf"/>
</dbReference>
<keyword evidence="11 14" id="KW-0472">Membrane</keyword>
<dbReference type="Proteomes" id="UP000186406">
    <property type="component" value="Unassembled WGS sequence"/>
</dbReference>
<proteinExistence type="inferred from homology"/>
<dbReference type="STRING" id="1123029.SAMN02745172_03861"/>
<dbReference type="Pfam" id="PF07715">
    <property type="entry name" value="Plug"/>
    <property type="match status" value="1"/>
</dbReference>
<dbReference type="GO" id="GO:0015344">
    <property type="term" value="F:siderophore uptake transmembrane transporter activity"/>
    <property type="evidence" value="ECO:0007669"/>
    <property type="project" value="TreeGrafter"/>
</dbReference>
<dbReference type="NCBIfam" id="TIGR01783">
    <property type="entry name" value="TonB-siderophor"/>
    <property type="match status" value="1"/>
</dbReference>
<dbReference type="PANTHER" id="PTHR32552">
    <property type="entry name" value="FERRICHROME IRON RECEPTOR-RELATED"/>
    <property type="match status" value="1"/>
</dbReference>
<evidence type="ECO:0000256" key="9">
    <source>
        <dbReference type="ARBA" id="ARBA00023065"/>
    </source>
</evidence>
<evidence type="ECO:0000259" key="16">
    <source>
        <dbReference type="Pfam" id="PF00593"/>
    </source>
</evidence>
<sequence length="736" mass="80331">MRFLLLGSSALLSGLWPMEASSQQADPKATIGATRGAAEDGLQLEAIDVQGPGALNAGTGPVNGYVAKDTTTGSRTATPIIQIPQSVSVIGREEMTDRDVQKVDEALRYTPGVFTQPFGYDSDTDWLYIRGFDATQTGMFLDNMQLYSYAFGGFTIDPFLLERVEVLRGASSALYGSSNPGGIVNMVSRRPTGERIRYVEGAISADPNGQGAFDIGDRIDPDGKWSYRILGKIKGGDTQVDYAEQFRGLIAPMVSFRPDDVTDLTLYANYQYDDLKHTNGFFPYVGSVVPAPFGRISRDFFYSEPDSDTLKAHQTMAGYEFETEVFDGVKLSSNTRYAHLNKSEYGPYLYGYYDPATGFGGLMEPVSPDYLLNRLNFSESSVVNTVTSDNNATVEFATGPVAHTLLAGIDYKFYQIDQSQAVGSAPPISPINPVYTNSLPDLWAPYVDETIDMNQIGGYLQDQMRFGGGWITTLNGRYDYVWINRDDHTAADIDYSGRRGAFSGRAGLGYEFSNGLVPYVSAASFFNPQIGTDASGQALPPQTGEQYEIGLKWSPSFVDALFTVALFDLTRRNMVQSVAPLYIPQTIGETRSRGVEFEANANITKDLKLVGAFTAYDLQIRNDADAALIGNQPYLVPEVMASLWLDYTIGDGDLKGLGFGAGVRYVGASYADNENTLSVPAATVFDAAVRYDRDNWGVALNVNNVFDEDYVAGCQTALSCGYGQGRSAILKAHFTW</sequence>
<keyword evidence="13 14" id="KW-0998">Cell outer membrane</keyword>